<reference evidence="3" key="1">
    <citation type="journal article" date="2015" name="PeerJ">
        <title>First genomic representation of candidate bacterial phylum KSB3 points to enhanced environmental sensing as a trigger of wastewater bulking.</title>
        <authorList>
            <person name="Sekiguchi Y."/>
            <person name="Ohashi A."/>
            <person name="Parks D.H."/>
            <person name="Yamauchi T."/>
            <person name="Tyson G.W."/>
            <person name="Hugenholtz P."/>
        </authorList>
    </citation>
    <scope>NUCLEOTIDE SEQUENCE [LARGE SCALE GENOMIC DNA]</scope>
</reference>
<dbReference type="InterPro" id="IPR013738">
    <property type="entry name" value="Beta_galactosidase_Trimer"/>
</dbReference>
<accession>A0A081BT91</accession>
<dbReference type="InterPro" id="IPR013739">
    <property type="entry name" value="Beta_galactosidase_C"/>
</dbReference>
<dbReference type="InterPro" id="IPR003476">
    <property type="entry name" value="Glyco_hydro_42"/>
</dbReference>
<dbReference type="InterPro" id="IPR029062">
    <property type="entry name" value="Class_I_gatase-like"/>
</dbReference>
<name>A0A081BT91_9BACT</name>
<evidence type="ECO:0000259" key="1">
    <source>
        <dbReference type="Pfam" id="PF08532"/>
    </source>
</evidence>
<dbReference type="Gene3D" id="3.40.50.880">
    <property type="match status" value="1"/>
</dbReference>
<dbReference type="Pfam" id="PF08533">
    <property type="entry name" value="Glyco_hydro_42C"/>
    <property type="match status" value="1"/>
</dbReference>
<dbReference type="PANTHER" id="PTHR36447:SF1">
    <property type="entry name" value="BETA-GALACTOSIDASE GANA"/>
    <property type="match status" value="1"/>
</dbReference>
<dbReference type="GO" id="GO:0004565">
    <property type="term" value="F:beta-galactosidase activity"/>
    <property type="evidence" value="ECO:0007669"/>
    <property type="project" value="InterPro"/>
</dbReference>
<organism evidence="3">
    <name type="scientific">Candidatus Moduliflexus flocculans</name>
    <dbReference type="NCBI Taxonomy" id="1499966"/>
    <lineage>
        <taxon>Bacteria</taxon>
        <taxon>Candidatus Moduliflexota</taxon>
        <taxon>Candidatus Moduliflexia</taxon>
        <taxon>Candidatus Moduliflexales</taxon>
        <taxon>Candidatus Moduliflexaceae</taxon>
    </lineage>
</organism>
<proteinExistence type="predicted"/>
<dbReference type="InterPro" id="IPR013780">
    <property type="entry name" value="Glyco_hydro_b"/>
</dbReference>
<dbReference type="Pfam" id="PF08532">
    <property type="entry name" value="Glyco_hydro_42M"/>
    <property type="match status" value="1"/>
</dbReference>
<protein>
    <submittedName>
        <fullName evidence="3">Beta-galactosidase</fullName>
    </submittedName>
</protein>
<keyword evidence="4" id="KW-1185">Reference proteome</keyword>
<evidence type="ECO:0000259" key="2">
    <source>
        <dbReference type="Pfam" id="PF08533"/>
    </source>
</evidence>
<dbReference type="EMBL" id="DF820462">
    <property type="protein sequence ID" value="GAK54622.1"/>
    <property type="molecule type" value="Genomic_DNA"/>
</dbReference>
<dbReference type="PANTHER" id="PTHR36447">
    <property type="entry name" value="BETA-GALACTOSIDASE GANA"/>
    <property type="match status" value="1"/>
</dbReference>
<feature type="domain" description="Beta-galactosidase trimerisation" evidence="1">
    <location>
        <begin position="2"/>
        <end position="59"/>
    </location>
</feature>
<dbReference type="HOGENOM" id="CLU_149318_0_0_0"/>
<gene>
    <name evidence="3" type="ORF">U14_05909</name>
</gene>
<dbReference type="Gene3D" id="2.60.40.1180">
    <property type="entry name" value="Golgi alpha-mannosidase II"/>
    <property type="match status" value="1"/>
</dbReference>
<feature type="domain" description="Beta-galactosidase C-terminal" evidence="2">
    <location>
        <begin position="68"/>
        <end position="123"/>
    </location>
</feature>
<dbReference type="STRING" id="1499966.U14_05909"/>
<dbReference type="AlphaFoldDB" id="A0A081BT91"/>
<dbReference type="GO" id="GO:0006012">
    <property type="term" value="P:galactose metabolic process"/>
    <property type="evidence" value="ECO:0007669"/>
    <property type="project" value="InterPro"/>
</dbReference>
<dbReference type="Proteomes" id="UP000030700">
    <property type="component" value="Unassembled WGS sequence"/>
</dbReference>
<sequence length="127" mass="14494">MLKPTTATVVARYRQDYYAGKPAITVNQHGKGRVVYVGTVGETGFYRVLAKWLIKMAGIAPLMNVPQGIEVTERQQGRERLLFVMNHTDQPQVMMLEERYRNILNDQMLEGEISIAPRDVFILCPIQ</sequence>
<evidence type="ECO:0000313" key="4">
    <source>
        <dbReference type="Proteomes" id="UP000030700"/>
    </source>
</evidence>
<dbReference type="SUPFAM" id="SSF52317">
    <property type="entry name" value="Class I glutamine amidotransferase-like"/>
    <property type="match status" value="1"/>
</dbReference>
<evidence type="ECO:0000313" key="3">
    <source>
        <dbReference type="EMBL" id="GAK54622.1"/>
    </source>
</evidence>